<keyword evidence="3" id="KW-1185">Reference proteome</keyword>
<evidence type="ECO:0000256" key="1">
    <source>
        <dbReference type="SAM" id="SignalP"/>
    </source>
</evidence>
<evidence type="ECO:0000313" key="3">
    <source>
        <dbReference type="Proteomes" id="UP000183471"/>
    </source>
</evidence>
<name>A0ABY0TDC9_9PROT</name>
<proteinExistence type="predicted"/>
<sequence>MYTATIKKILQIFIVKCVLSSILISNSANAAIIYDQPGSTLPGLNSDNRGIYDDFQLASNFILTRYEWTGGTVSFASPPGDAPPSLFGGIAEDASGQPDGPVVDIFNIVVNPPTAVFLGSTSSGGITSNVYRYSVDLTSPITLQGGQRYWLGINGSFSHLQLILR</sequence>
<feature type="signal peptide" evidence="1">
    <location>
        <begin position="1"/>
        <end position="30"/>
    </location>
</feature>
<comment type="caution">
    <text evidence="2">The sequence shown here is derived from an EMBL/GenBank/DDBJ whole genome shotgun (WGS) entry which is preliminary data.</text>
</comment>
<dbReference type="Proteomes" id="UP000183471">
    <property type="component" value="Unassembled WGS sequence"/>
</dbReference>
<gene>
    <name evidence="2" type="ORF">SAMN05216402_1742</name>
</gene>
<organism evidence="2 3">
    <name type="scientific">Nitrosospira multiformis</name>
    <dbReference type="NCBI Taxonomy" id="1231"/>
    <lineage>
        <taxon>Bacteria</taxon>
        <taxon>Pseudomonadati</taxon>
        <taxon>Pseudomonadota</taxon>
        <taxon>Betaproteobacteria</taxon>
        <taxon>Nitrosomonadales</taxon>
        <taxon>Nitrosomonadaceae</taxon>
        <taxon>Nitrosospira</taxon>
    </lineage>
</organism>
<feature type="chain" id="PRO_5047389087" evidence="1">
    <location>
        <begin position="31"/>
        <end position="165"/>
    </location>
</feature>
<evidence type="ECO:0000313" key="2">
    <source>
        <dbReference type="EMBL" id="SDQ66037.1"/>
    </source>
</evidence>
<dbReference type="EMBL" id="FNKY01000001">
    <property type="protein sequence ID" value="SDQ66037.1"/>
    <property type="molecule type" value="Genomic_DNA"/>
</dbReference>
<protein>
    <submittedName>
        <fullName evidence="2">Uncharacterized protein</fullName>
    </submittedName>
</protein>
<reference evidence="2 3" key="1">
    <citation type="submission" date="2016-10" db="EMBL/GenBank/DDBJ databases">
        <authorList>
            <person name="Varghese N."/>
            <person name="Submissions S."/>
        </authorList>
    </citation>
    <scope>NUCLEOTIDE SEQUENCE [LARGE SCALE GENOMIC DNA]</scope>
    <source>
        <strain evidence="2 3">Nl1</strain>
    </source>
</reference>
<accession>A0ABY0TDC9</accession>
<keyword evidence="1" id="KW-0732">Signal</keyword>